<dbReference type="Proteomes" id="UP000297496">
    <property type="component" value="Unassembled WGS sequence"/>
</dbReference>
<dbReference type="PANTHER" id="PTHR43101">
    <property type="entry name" value="BETA-FRUCTOSIDASE"/>
    <property type="match status" value="1"/>
</dbReference>
<dbReference type="EMBL" id="SRRO01000001">
    <property type="protein sequence ID" value="TGN63732.1"/>
    <property type="molecule type" value="Genomic_DNA"/>
</dbReference>
<comment type="similarity">
    <text evidence="1">Belongs to the glycosyl hydrolase 32 family.</text>
</comment>
<dbReference type="PANTHER" id="PTHR43101:SF1">
    <property type="entry name" value="BETA-FRUCTOSIDASE"/>
    <property type="match status" value="1"/>
</dbReference>
<comment type="caution">
    <text evidence="7">The sequence shown here is derived from an EMBL/GenBank/DDBJ whole genome shotgun (WGS) entry which is preliminary data.</text>
</comment>
<keyword evidence="8" id="KW-1185">Reference proteome</keyword>
<evidence type="ECO:0000259" key="6">
    <source>
        <dbReference type="Pfam" id="PF00251"/>
    </source>
</evidence>
<dbReference type="Pfam" id="PF00251">
    <property type="entry name" value="Glyco_hydro_32N"/>
    <property type="match status" value="1"/>
</dbReference>
<dbReference type="SMART" id="SM00640">
    <property type="entry name" value="Glyco_32"/>
    <property type="match status" value="1"/>
</dbReference>
<sequence length="504" mass="56724">MTRHLFHQPPDGWVGDVIPWQEDGVLSLFYLHEERIEPKPGTPWRVMRTKDLLAYSEAEVALSAGADDAVDFNAYTGSVVADENGTHHLFYTGQNPRILGEDGQPLQVVLHATSDDAMTTWQRHHGRPIVAPAGYESADWRDPFVLRDEEAGLWRMLVTARHDNGPQRRRGVIAQLVSQDLVTWEPVEPFWDPRRYVAHECPEVFEWNGWYYLVYSEFSDAFATRYRMARSLHGPWLAPEHDSLDGRAFYAAKSVEWNGRRLFFGWIASREGDRDEGPWQWAGTLAVLEARQRPDGTLAFGFTDELLGSFTRVLPLDRTELPGALDAHGRHRAVVLCDALPDTFHASLRVRIDEHGAECGVLLRTSPDGDMGYIIRLEPRRGRMVLDRWPRRRTGDAQWEISGDVPHVVELERPCDLSPGEHILDVVVEGDICVVNLDRAVSLSTRLYDFTGGGLGVFATEGVLRVEDVALRAVPEPQASRGISSDPPPSSTDSLASHREKESS</sequence>
<dbReference type="Gene3D" id="2.115.10.20">
    <property type="entry name" value="Glycosyl hydrolase domain, family 43"/>
    <property type="match status" value="1"/>
</dbReference>
<organism evidence="7 8">
    <name type="scientific">Nocardioides eburneiflavus</name>
    <dbReference type="NCBI Taxonomy" id="2518372"/>
    <lineage>
        <taxon>Bacteria</taxon>
        <taxon>Bacillati</taxon>
        <taxon>Actinomycetota</taxon>
        <taxon>Actinomycetes</taxon>
        <taxon>Propionibacteriales</taxon>
        <taxon>Nocardioidaceae</taxon>
        <taxon>Nocardioides</taxon>
    </lineage>
</organism>
<reference evidence="7 8" key="1">
    <citation type="submission" date="2019-04" db="EMBL/GenBank/DDBJ databases">
        <title>Three New Species of Nocardioides, Nocardioides euryhalodurans sp. nov., Nocardioides seonyuensis sp. nov. and Nocardioides eburneoflavus sp. nov. Isolated from Soil.</title>
        <authorList>
            <person name="Roh S.G."/>
            <person name="Lee C."/>
            <person name="Kim M.-K."/>
            <person name="Kim S.B."/>
        </authorList>
    </citation>
    <scope>NUCLEOTIDE SEQUENCE [LARGE SCALE GENOMIC DNA]</scope>
    <source>
        <strain evidence="7 8">MMS17-SY213</strain>
    </source>
</reference>
<keyword evidence="4" id="KW-0326">Glycosidase</keyword>
<dbReference type="InterPro" id="IPR023296">
    <property type="entry name" value="Glyco_hydro_beta-prop_sf"/>
</dbReference>
<dbReference type="AlphaFoldDB" id="A0A4Z1C3X2"/>
<accession>A0A4Z1C3X2</accession>
<evidence type="ECO:0000256" key="3">
    <source>
        <dbReference type="ARBA" id="ARBA00022801"/>
    </source>
</evidence>
<proteinExistence type="inferred from homology"/>
<dbReference type="InterPro" id="IPR051214">
    <property type="entry name" value="GH32_Enzymes"/>
</dbReference>
<name>A0A4Z1C3X2_9ACTN</name>
<protein>
    <recommendedName>
        <fullName evidence="2">beta-fructofuranosidase</fullName>
        <ecNumber evidence="2">3.2.1.26</ecNumber>
    </recommendedName>
</protein>
<evidence type="ECO:0000313" key="8">
    <source>
        <dbReference type="Proteomes" id="UP000297496"/>
    </source>
</evidence>
<dbReference type="InterPro" id="IPR001362">
    <property type="entry name" value="Glyco_hydro_32"/>
</dbReference>
<dbReference type="InterPro" id="IPR013148">
    <property type="entry name" value="Glyco_hydro_32_N"/>
</dbReference>
<evidence type="ECO:0000313" key="7">
    <source>
        <dbReference type="EMBL" id="TGN63732.1"/>
    </source>
</evidence>
<evidence type="ECO:0000256" key="1">
    <source>
        <dbReference type="ARBA" id="ARBA00009902"/>
    </source>
</evidence>
<dbReference type="EC" id="3.2.1.26" evidence="2"/>
<keyword evidence="3 7" id="KW-0378">Hydrolase</keyword>
<dbReference type="CDD" id="cd08995">
    <property type="entry name" value="GH32_EcAec43-like"/>
    <property type="match status" value="1"/>
</dbReference>
<dbReference type="GO" id="GO:0004564">
    <property type="term" value="F:beta-fructofuranosidase activity"/>
    <property type="evidence" value="ECO:0007669"/>
    <property type="project" value="UniProtKB-EC"/>
</dbReference>
<dbReference type="RefSeq" id="WP_135838266.1">
    <property type="nucleotide sequence ID" value="NZ_SRRO01000001.1"/>
</dbReference>
<evidence type="ECO:0000256" key="4">
    <source>
        <dbReference type="ARBA" id="ARBA00023295"/>
    </source>
</evidence>
<gene>
    <name evidence="7" type="ORF">EXE59_07020</name>
</gene>
<evidence type="ECO:0000256" key="2">
    <source>
        <dbReference type="ARBA" id="ARBA00012758"/>
    </source>
</evidence>
<evidence type="ECO:0000256" key="5">
    <source>
        <dbReference type="SAM" id="MobiDB-lite"/>
    </source>
</evidence>
<feature type="domain" description="Glycosyl hydrolase family 32 N-terminal" evidence="6">
    <location>
        <begin position="8"/>
        <end position="287"/>
    </location>
</feature>
<dbReference type="SUPFAM" id="SSF75005">
    <property type="entry name" value="Arabinanase/levansucrase/invertase"/>
    <property type="match status" value="1"/>
</dbReference>
<dbReference type="OrthoDB" id="9759709at2"/>
<dbReference type="GO" id="GO:0005975">
    <property type="term" value="P:carbohydrate metabolic process"/>
    <property type="evidence" value="ECO:0007669"/>
    <property type="project" value="InterPro"/>
</dbReference>
<feature type="region of interest" description="Disordered" evidence="5">
    <location>
        <begin position="475"/>
        <end position="504"/>
    </location>
</feature>
<dbReference type="Gene3D" id="2.60.120.560">
    <property type="entry name" value="Exo-inulinase, domain 1"/>
    <property type="match status" value="1"/>
</dbReference>